<evidence type="ECO:0000256" key="3">
    <source>
        <dbReference type="ARBA" id="ARBA00023163"/>
    </source>
</evidence>
<feature type="domain" description="HTH lacI-type" evidence="4">
    <location>
        <begin position="8"/>
        <end position="62"/>
    </location>
</feature>
<dbReference type="EMBL" id="BAAANY010000013">
    <property type="protein sequence ID" value="GAA1684899.1"/>
    <property type="molecule type" value="Genomic_DNA"/>
</dbReference>
<dbReference type="PROSITE" id="PS00356">
    <property type="entry name" value="HTH_LACI_1"/>
    <property type="match status" value="1"/>
</dbReference>
<keyword evidence="1" id="KW-0805">Transcription regulation</keyword>
<sequence>MAERRQQATITEVAAKAGVSVGTASKAVNGRGQLRPETRARVLAAAAELGFEPNALARGLLSGRSYTVGLLTNDSFGRFSMPVMLGAEEALGAGQMSVFLCDSRGDAERERHYIRTLQARRVDGIVVTGRRIEPRPPIDTVVPVVYAMAPSTDPRDVSVTSDEAGGARLAVQHLIDSGRRRIGHVTGPAGHLAARLRASAIQEALSAAGLPSGPDLVHFGQWTEEHGRRAAERLAGTHPDLDAICCGSDQIARGVTDHLRESGRQVPADVAVCGFDNWDVMVFASRPPLTSVDRNLHAVGRRAAQCLLETIAGQPITGPRQLPCTLVVRESSLQPLPDVLGLAADRS</sequence>
<dbReference type="Proteomes" id="UP001500618">
    <property type="component" value="Unassembled WGS sequence"/>
</dbReference>
<keyword evidence="6" id="KW-1185">Reference proteome</keyword>
<organism evidence="5 6">
    <name type="scientific">Fodinicola feengrottensis</name>
    <dbReference type="NCBI Taxonomy" id="435914"/>
    <lineage>
        <taxon>Bacteria</taxon>
        <taxon>Bacillati</taxon>
        <taxon>Actinomycetota</taxon>
        <taxon>Actinomycetes</taxon>
        <taxon>Mycobacteriales</taxon>
        <taxon>Fodinicola</taxon>
    </lineage>
</organism>
<dbReference type="SMART" id="SM00354">
    <property type="entry name" value="HTH_LACI"/>
    <property type="match status" value="1"/>
</dbReference>
<gene>
    <name evidence="5" type="ORF">GCM10009765_37810</name>
</gene>
<dbReference type="PROSITE" id="PS50932">
    <property type="entry name" value="HTH_LACI_2"/>
    <property type="match status" value="1"/>
</dbReference>
<dbReference type="SUPFAM" id="SSF47413">
    <property type="entry name" value="lambda repressor-like DNA-binding domains"/>
    <property type="match status" value="1"/>
</dbReference>
<dbReference type="InterPro" id="IPR010982">
    <property type="entry name" value="Lambda_DNA-bd_dom_sf"/>
</dbReference>
<dbReference type="InterPro" id="IPR046335">
    <property type="entry name" value="LacI/GalR-like_sensor"/>
</dbReference>
<dbReference type="CDD" id="cd06288">
    <property type="entry name" value="PBP1_sucrose_transcription_regulator"/>
    <property type="match status" value="1"/>
</dbReference>
<evidence type="ECO:0000259" key="4">
    <source>
        <dbReference type="PROSITE" id="PS50932"/>
    </source>
</evidence>
<dbReference type="Gene3D" id="3.40.50.2300">
    <property type="match status" value="2"/>
</dbReference>
<dbReference type="Pfam" id="PF00356">
    <property type="entry name" value="LacI"/>
    <property type="match status" value="1"/>
</dbReference>
<evidence type="ECO:0000256" key="1">
    <source>
        <dbReference type="ARBA" id="ARBA00023015"/>
    </source>
</evidence>
<dbReference type="PANTHER" id="PTHR30146">
    <property type="entry name" value="LACI-RELATED TRANSCRIPTIONAL REPRESSOR"/>
    <property type="match status" value="1"/>
</dbReference>
<name>A0ABN2HB67_9ACTN</name>
<dbReference type="GO" id="GO:0003677">
    <property type="term" value="F:DNA binding"/>
    <property type="evidence" value="ECO:0007669"/>
    <property type="project" value="UniProtKB-KW"/>
</dbReference>
<comment type="caution">
    <text evidence="5">The sequence shown here is derived from an EMBL/GenBank/DDBJ whole genome shotgun (WGS) entry which is preliminary data.</text>
</comment>
<evidence type="ECO:0000313" key="6">
    <source>
        <dbReference type="Proteomes" id="UP001500618"/>
    </source>
</evidence>
<dbReference type="Gene3D" id="1.10.260.40">
    <property type="entry name" value="lambda repressor-like DNA-binding domains"/>
    <property type="match status" value="1"/>
</dbReference>
<dbReference type="SUPFAM" id="SSF53822">
    <property type="entry name" value="Periplasmic binding protein-like I"/>
    <property type="match status" value="1"/>
</dbReference>
<evidence type="ECO:0000256" key="2">
    <source>
        <dbReference type="ARBA" id="ARBA00023125"/>
    </source>
</evidence>
<evidence type="ECO:0000313" key="5">
    <source>
        <dbReference type="EMBL" id="GAA1684899.1"/>
    </source>
</evidence>
<dbReference type="PANTHER" id="PTHR30146:SF109">
    <property type="entry name" value="HTH-TYPE TRANSCRIPTIONAL REGULATOR GALS"/>
    <property type="match status" value="1"/>
</dbReference>
<dbReference type="RefSeq" id="WP_344311557.1">
    <property type="nucleotide sequence ID" value="NZ_BAAANY010000013.1"/>
</dbReference>
<keyword evidence="3" id="KW-0804">Transcription</keyword>
<dbReference type="Pfam" id="PF13377">
    <property type="entry name" value="Peripla_BP_3"/>
    <property type="match status" value="1"/>
</dbReference>
<dbReference type="CDD" id="cd01392">
    <property type="entry name" value="HTH_LacI"/>
    <property type="match status" value="1"/>
</dbReference>
<dbReference type="InterPro" id="IPR000843">
    <property type="entry name" value="HTH_LacI"/>
</dbReference>
<accession>A0ABN2HB67</accession>
<reference evidence="5 6" key="1">
    <citation type="journal article" date="2019" name="Int. J. Syst. Evol. Microbiol.">
        <title>The Global Catalogue of Microorganisms (GCM) 10K type strain sequencing project: providing services to taxonomists for standard genome sequencing and annotation.</title>
        <authorList>
            <consortium name="The Broad Institute Genomics Platform"/>
            <consortium name="The Broad Institute Genome Sequencing Center for Infectious Disease"/>
            <person name="Wu L."/>
            <person name="Ma J."/>
        </authorList>
    </citation>
    <scope>NUCLEOTIDE SEQUENCE [LARGE SCALE GENOMIC DNA]</scope>
    <source>
        <strain evidence="5 6">JCM 14718</strain>
    </source>
</reference>
<proteinExistence type="predicted"/>
<protein>
    <submittedName>
        <fullName evidence="5">LacI family DNA-binding transcriptional regulator</fullName>
    </submittedName>
</protein>
<dbReference type="InterPro" id="IPR028082">
    <property type="entry name" value="Peripla_BP_I"/>
</dbReference>
<keyword evidence="2 5" id="KW-0238">DNA-binding</keyword>